<proteinExistence type="predicted"/>
<accession>A0ABP8KYQ5</accession>
<evidence type="ECO:0000313" key="3">
    <source>
        <dbReference type="Proteomes" id="UP001500936"/>
    </source>
</evidence>
<sequence length="160" mass="17566">MTKSRLSTVAKQNITDRASKLANGLLPAMPPVVAPVQQEAKVPISTPTVEPAPVVETEATPDAIQSTPAVEEQPATEVPTAAKSRPERTRRSSAPMDLTGMVNQPVPADLRCTKMIMLTDEHHKLMRDLSYIHGKPMTVVLYNLLEPYRQAFERDKQKGA</sequence>
<dbReference type="EMBL" id="BAABHB010000018">
    <property type="protein sequence ID" value="GAA4419380.1"/>
    <property type="molecule type" value="Genomic_DNA"/>
</dbReference>
<feature type="region of interest" description="Disordered" evidence="1">
    <location>
        <begin position="59"/>
        <end position="102"/>
    </location>
</feature>
<evidence type="ECO:0000256" key="1">
    <source>
        <dbReference type="SAM" id="MobiDB-lite"/>
    </source>
</evidence>
<dbReference type="Proteomes" id="UP001500936">
    <property type="component" value="Unassembled WGS sequence"/>
</dbReference>
<keyword evidence="3" id="KW-1185">Reference proteome</keyword>
<evidence type="ECO:0000313" key="2">
    <source>
        <dbReference type="EMBL" id="GAA4419380.1"/>
    </source>
</evidence>
<protein>
    <submittedName>
        <fullName evidence="2">Uncharacterized protein</fullName>
    </submittedName>
</protein>
<name>A0ABP8KYQ5_9BACT</name>
<dbReference type="RefSeq" id="WP_345271146.1">
    <property type="nucleotide sequence ID" value="NZ_BAABHB010000018.1"/>
</dbReference>
<comment type="caution">
    <text evidence="2">The sequence shown here is derived from an EMBL/GenBank/DDBJ whole genome shotgun (WGS) entry which is preliminary data.</text>
</comment>
<reference evidence="3" key="1">
    <citation type="journal article" date="2019" name="Int. J. Syst. Evol. Microbiol.">
        <title>The Global Catalogue of Microorganisms (GCM) 10K type strain sequencing project: providing services to taxonomists for standard genome sequencing and annotation.</title>
        <authorList>
            <consortium name="The Broad Institute Genomics Platform"/>
            <consortium name="The Broad Institute Genome Sequencing Center for Infectious Disease"/>
            <person name="Wu L."/>
            <person name="Ma J."/>
        </authorList>
    </citation>
    <scope>NUCLEOTIDE SEQUENCE [LARGE SCALE GENOMIC DNA]</scope>
    <source>
        <strain evidence="3">JCM 17925</strain>
    </source>
</reference>
<organism evidence="2 3">
    <name type="scientific">Nibrella viscosa</name>
    <dbReference type="NCBI Taxonomy" id="1084524"/>
    <lineage>
        <taxon>Bacteria</taxon>
        <taxon>Pseudomonadati</taxon>
        <taxon>Bacteroidota</taxon>
        <taxon>Cytophagia</taxon>
        <taxon>Cytophagales</taxon>
        <taxon>Spirosomataceae</taxon>
        <taxon>Nibrella</taxon>
    </lineage>
</organism>
<gene>
    <name evidence="2" type="ORF">GCM10023187_53640</name>
</gene>